<dbReference type="PROSITE" id="PS50271">
    <property type="entry name" value="ZF_UBP"/>
    <property type="match status" value="1"/>
</dbReference>
<dbReference type="Pfam" id="PF02148">
    <property type="entry name" value="zf-UBP"/>
    <property type="match status" value="1"/>
</dbReference>
<gene>
    <name evidence="2" type="ORF">E1292_01430</name>
</gene>
<feature type="domain" description="UBP-type" evidence="1">
    <location>
        <begin position="21"/>
        <end position="103"/>
    </location>
</feature>
<dbReference type="InterPro" id="IPR013083">
    <property type="entry name" value="Znf_RING/FYVE/PHD"/>
</dbReference>
<evidence type="ECO:0000259" key="1">
    <source>
        <dbReference type="PROSITE" id="PS50271"/>
    </source>
</evidence>
<dbReference type="GO" id="GO:0008270">
    <property type="term" value="F:zinc ion binding"/>
    <property type="evidence" value="ECO:0007669"/>
    <property type="project" value="InterPro"/>
</dbReference>
<evidence type="ECO:0000313" key="2">
    <source>
        <dbReference type="EMBL" id="TDD12533.1"/>
    </source>
</evidence>
<dbReference type="SUPFAM" id="SSF57850">
    <property type="entry name" value="RING/U-box"/>
    <property type="match status" value="1"/>
</dbReference>
<dbReference type="Gene3D" id="3.30.40.10">
    <property type="entry name" value="Zinc/RING finger domain, C3HC4 (zinc finger)"/>
    <property type="match status" value="1"/>
</dbReference>
<sequence length="103" mass="11349">MTLNIDGTEVGARGCLNGQAPRCKHVDISPAPEQALPQCGACLILGLAWTRLLVCLTCGWVACCDDSPGTHAREHYRETDHPVVTSLDAETTWRWCYVHERTV</sequence>
<proteinExistence type="predicted"/>
<accession>A0A4R4W8T1</accession>
<dbReference type="InterPro" id="IPR001607">
    <property type="entry name" value="Znf_UBP"/>
</dbReference>
<keyword evidence="3" id="KW-1185">Reference proteome</keyword>
<name>A0A4R4W8T1_9ACTN</name>
<comment type="caution">
    <text evidence="2">The sequence shown here is derived from an EMBL/GenBank/DDBJ whole genome shotgun (WGS) entry which is preliminary data.</text>
</comment>
<protein>
    <recommendedName>
        <fullName evidence="1">UBP-type domain-containing protein</fullName>
    </recommendedName>
</protein>
<evidence type="ECO:0000313" key="3">
    <source>
        <dbReference type="Proteomes" id="UP000295258"/>
    </source>
</evidence>
<dbReference type="AlphaFoldDB" id="A0A4R4W8T1"/>
<dbReference type="Proteomes" id="UP000295258">
    <property type="component" value="Unassembled WGS sequence"/>
</dbReference>
<reference evidence="2 3" key="1">
    <citation type="submission" date="2019-03" db="EMBL/GenBank/DDBJ databases">
        <title>Draft genome sequences of novel Actinobacteria.</title>
        <authorList>
            <person name="Sahin N."/>
            <person name="Ay H."/>
            <person name="Saygin H."/>
        </authorList>
    </citation>
    <scope>NUCLEOTIDE SEQUENCE [LARGE SCALE GENOMIC DNA]</scope>
    <source>
        <strain evidence="2 3">KC310</strain>
    </source>
</reference>
<organism evidence="2 3">
    <name type="scientific">Nonomuraea deserti</name>
    <dbReference type="NCBI Taxonomy" id="1848322"/>
    <lineage>
        <taxon>Bacteria</taxon>
        <taxon>Bacillati</taxon>
        <taxon>Actinomycetota</taxon>
        <taxon>Actinomycetes</taxon>
        <taxon>Streptosporangiales</taxon>
        <taxon>Streptosporangiaceae</taxon>
        <taxon>Nonomuraea</taxon>
    </lineage>
</organism>
<dbReference type="RefSeq" id="WP_132591151.1">
    <property type="nucleotide sequence ID" value="NZ_SMKO01000002.1"/>
</dbReference>
<dbReference type="EMBL" id="SMKO01000002">
    <property type="protein sequence ID" value="TDD12533.1"/>
    <property type="molecule type" value="Genomic_DNA"/>
</dbReference>